<dbReference type="PANTHER" id="PTHR25462">
    <property type="entry name" value="BONUS, ISOFORM C-RELATED"/>
    <property type="match status" value="1"/>
</dbReference>
<evidence type="ECO:0000256" key="4">
    <source>
        <dbReference type="SAM" id="MobiDB-lite"/>
    </source>
</evidence>
<evidence type="ECO:0000256" key="1">
    <source>
        <dbReference type="ARBA" id="ARBA00022737"/>
    </source>
</evidence>
<dbReference type="Gene3D" id="2.120.10.30">
    <property type="entry name" value="TolB, C-terminal domain"/>
    <property type="match status" value="1"/>
</dbReference>
<keyword evidence="2" id="KW-0863">Zinc-finger</keyword>
<dbReference type="SUPFAM" id="SSF63829">
    <property type="entry name" value="Calcium-dependent phosphotriesterase"/>
    <property type="match status" value="1"/>
</dbReference>
<feature type="domain" description="B box-type" evidence="5">
    <location>
        <begin position="71"/>
        <end position="107"/>
    </location>
</feature>
<dbReference type="GO" id="GO:0008270">
    <property type="term" value="F:zinc ion binding"/>
    <property type="evidence" value="ECO:0007669"/>
    <property type="project" value="UniProtKB-KW"/>
</dbReference>
<feature type="region of interest" description="Disordered" evidence="4">
    <location>
        <begin position="581"/>
        <end position="600"/>
    </location>
</feature>
<dbReference type="Proteomes" id="UP000694844">
    <property type="component" value="Chromosome 5"/>
</dbReference>
<evidence type="ECO:0000256" key="3">
    <source>
        <dbReference type="PROSITE-ProRule" id="PRU00504"/>
    </source>
</evidence>
<protein>
    <submittedName>
        <fullName evidence="7">Uncharacterized protein LOC111132469</fullName>
    </submittedName>
</protein>
<dbReference type="InterPro" id="IPR000315">
    <property type="entry name" value="Znf_B-box"/>
</dbReference>
<dbReference type="SUPFAM" id="SSF57845">
    <property type="entry name" value="B-box zinc-binding domain"/>
    <property type="match status" value="1"/>
</dbReference>
<evidence type="ECO:0000313" key="6">
    <source>
        <dbReference type="Proteomes" id="UP000694844"/>
    </source>
</evidence>
<dbReference type="InterPro" id="IPR011042">
    <property type="entry name" value="6-blade_b-propeller_TolB-like"/>
</dbReference>
<evidence type="ECO:0000256" key="2">
    <source>
        <dbReference type="PROSITE-ProRule" id="PRU00024"/>
    </source>
</evidence>
<keyword evidence="6" id="KW-1185">Reference proteome</keyword>
<proteinExistence type="predicted"/>
<dbReference type="SMART" id="SM00336">
    <property type="entry name" value="BBOX"/>
    <property type="match status" value="2"/>
</dbReference>
<organism evidence="6 7">
    <name type="scientific">Crassostrea virginica</name>
    <name type="common">Eastern oyster</name>
    <dbReference type="NCBI Taxonomy" id="6565"/>
    <lineage>
        <taxon>Eukaryota</taxon>
        <taxon>Metazoa</taxon>
        <taxon>Spiralia</taxon>
        <taxon>Lophotrochozoa</taxon>
        <taxon>Mollusca</taxon>
        <taxon>Bivalvia</taxon>
        <taxon>Autobranchia</taxon>
        <taxon>Pteriomorphia</taxon>
        <taxon>Ostreida</taxon>
        <taxon>Ostreoidea</taxon>
        <taxon>Ostreidae</taxon>
        <taxon>Crassostrea</taxon>
    </lineage>
</organism>
<dbReference type="InterPro" id="IPR047153">
    <property type="entry name" value="TRIM45/56/19-like"/>
</dbReference>
<feature type="repeat" description="NHL" evidence="3">
    <location>
        <begin position="492"/>
        <end position="519"/>
    </location>
</feature>
<sequence length="612" mass="69313">MDPEKGAQDVLRCDICSDKEQEKSPAEVHCSTCHTNVCGPCVAKHMTSNKSKKHDIVLLHSANTEVDLPNCPSHSTVKCELFCKKCTIPICLKCLSSTHNSHAVEEIIDMCKTIRADIQKNAGNLKTEIIPKFEKLLIGLDEKTKHLMQAYDIFESSIDDHGKEIHKAVDAVITKYKAKAKQMKQTDFEILQQQKEDLNGLLLEAKKEATRNDLLKRSRNVTELMAFKAKPINTPVLKNIIPPVFTPKPISDDVVESSFPPIPNFQVVFEQGKASLDENKKLTDLGESTDEVFFTLKTPYKHLLRVACTRSGRLWTSGNESMFRCFDMQNGSVFKSCTIPMTPTDICTNASDDLYVSDGKTLYRETRKNLEKCYNAPDRWSVEALANSSGSESRGITKIHLLLFLRREDNRQSKVVRVIPATITILTREYQYDNEGKDLYNSNCYDFFLEVNRNGDICVSDTTALVVIDKRGNFRFKYHGKVFDTFDKPFEPMGVTTDPRGHILVADLDNRCIHLLDQDGNFVRYITCGGSLHKIIDVSCDENGRVWGLEKEWSDLLALVTHHTVMSEMLPCTLRLPHKSKNPAYKDSEDGKKEDDPDYQRLSDFTSMMAAL</sequence>
<dbReference type="AlphaFoldDB" id="A0A8B8E8Q8"/>
<dbReference type="InterPro" id="IPR001258">
    <property type="entry name" value="NHL_repeat"/>
</dbReference>
<keyword evidence="2" id="KW-0862">Zinc</keyword>
<accession>A0A8B8E8Q8</accession>
<dbReference type="Gene3D" id="3.30.160.60">
    <property type="entry name" value="Classic Zinc Finger"/>
    <property type="match status" value="1"/>
</dbReference>
<keyword evidence="1" id="KW-0677">Repeat</keyword>
<evidence type="ECO:0000313" key="7">
    <source>
        <dbReference type="RefSeq" id="XP_022335988.1"/>
    </source>
</evidence>
<dbReference type="KEGG" id="cvn:111132469"/>
<reference evidence="7" key="1">
    <citation type="submission" date="2025-08" db="UniProtKB">
        <authorList>
            <consortium name="RefSeq"/>
        </authorList>
    </citation>
    <scope>IDENTIFICATION</scope>
    <source>
        <tissue evidence="7">Whole sample</tissue>
    </source>
</reference>
<gene>
    <name evidence="7" type="primary">LOC111132469</name>
</gene>
<dbReference type="PROSITE" id="PS50119">
    <property type="entry name" value="ZF_BBOX"/>
    <property type="match status" value="1"/>
</dbReference>
<dbReference type="OrthoDB" id="10013007at2759"/>
<dbReference type="PROSITE" id="PS51125">
    <property type="entry name" value="NHL"/>
    <property type="match status" value="1"/>
</dbReference>
<feature type="compositionally biased region" description="Basic and acidic residues" evidence="4">
    <location>
        <begin position="584"/>
        <end position="600"/>
    </location>
</feature>
<keyword evidence="2" id="KW-0479">Metal-binding</keyword>
<dbReference type="GeneID" id="111132469"/>
<dbReference type="Pfam" id="PF00643">
    <property type="entry name" value="zf-B_box"/>
    <property type="match status" value="1"/>
</dbReference>
<dbReference type="RefSeq" id="XP_022335988.1">
    <property type="nucleotide sequence ID" value="XM_022480280.1"/>
</dbReference>
<dbReference type="PANTHER" id="PTHR25462:SF296">
    <property type="entry name" value="MEIOTIC P26, ISOFORM F"/>
    <property type="match status" value="1"/>
</dbReference>
<name>A0A8B8E8Q8_CRAVI</name>
<evidence type="ECO:0000259" key="5">
    <source>
        <dbReference type="PROSITE" id="PS50119"/>
    </source>
</evidence>